<keyword evidence="3" id="KW-1185">Reference proteome</keyword>
<evidence type="ECO:0000259" key="1">
    <source>
        <dbReference type="Pfam" id="PF16261"/>
    </source>
</evidence>
<dbReference type="Proteomes" id="UP001156670">
    <property type="component" value="Unassembled WGS sequence"/>
</dbReference>
<reference evidence="3" key="1">
    <citation type="journal article" date="2019" name="Int. J. Syst. Evol. Microbiol.">
        <title>The Global Catalogue of Microorganisms (GCM) 10K type strain sequencing project: providing services to taxonomists for standard genome sequencing and annotation.</title>
        <authorList>
            <consortium name="The Broad Institute Genomics Platform"/>
            <consortium name="The Broad Institute Genome Sequencing Center for Infectious Disease"/>
            <person name="Wu L."/>
            <person name="Ma J."/>
        </authorList>
    </citation>
    <scope>NUCLEOTIDE SEQUENCE [LARGE SCALE GENOMIC DNA]</scope>
    <source>
        <strain evidence="3">NBRC 111980</strain>
    </source>
</reference>
<sequence length="400" mass="44104">MAKRGLGYPGRDSGVTQQLYIRGLSGSASLDNETGADEQSPLQEPVLQQEEVRYSFSNGLIALLSKLNIALAFTSYQSGLLYLLGRRQDGGAHLHQSEILKPMGIAIDKKGGMVLCCDSQIIRFENVLEYGEKINDSFDACYMPRTIHLTGRLDAHDIDVDSKGRSIFVNTQFNCLATVSARHSFELIWKPPFISQVVSEDRCHLNGLAMADGKPAYVTAVSRSDTIDGWRDRRSDGGIVMDVTSNRVLCEGLSMPHSPRVHNGALWVLNSGTGELGKITGFKKKGIGKFEPIVFCPGFLRGLAFYDKYAFVGLSRPRYKRFEGLELDARLKQADSEPWTGIHVIDLEKRSCVNWFRIDGPVAELYDVAVVPGCSRPMVVSPNSPEASSLITLPQALKKS</sequence>
<comment type="caution">
    <text evidence="2">The sequence shown here is derived from an EMBL/GenBank/DDBJ whole genome shotgun (WGS) entry which is preliminary data.</text>
</comment>
<organism evidence="2 3">
    <name type="scientific">Dyella acidisoli</name>
    <dbReference type="NCBI Taxonomy" id="1867834"/>
    <lineage>
        <taxon>Bacteria</taxon>
        <taxon>Pseudomonadati</taxon>
        <taxon>Pseudomonadota</taxon>
        <taxon>Gammaproteobacteria</taxon>
        <taxon>Lysobacterales</taxon>
        <taxon>Rhodanobacteraceae</taxon>
        <taxon>Dyella</taxon>
    </lineage>
</organism>
<name>A0ABQ5XMP6_9GAMM</name>
<gene>
    <name evidence="2" type="ORF">GCM10007901_06340</name>
</gene>
<dbReference type="EMBL" id="BSOB01000005">
    <property type="protein sequence ID" value="GLQ91684.1"/>
    <property type="molecule type" value="Genomic_DNA"/>
</dbReference>
<dbReference type="SUPFAM" id="SSF63825">
    <property type="entry name" value="YWTD domain"/>
    <property type="match status" value="1"/>
</dbReference>
<dbReference type="NCBIfam" id="TIGR03032">
    <property type="entry name" value="TIGR03032 family protein"/>
    <property type="match status" value="1"/>
</dbReference>
<accession>A0ABQ5XMP6</accession>
<dbReference type="InterPro" id="IPR017481">
    <property type="entry name" value="CHP03032"/>
</dbReference>
<proteinExistence type="predicted"/>
<evidence type="ECO:0000313" key="2">
    <source>
        <dbReference type="EMBL" id="GLQ91684.1"/>
    </source>
</evidence>
<dbReference type="Pfam" id="PF16261">
    <property type="entry name" value="DUF4915"/>
    <property type="match status" value="1"/>
</dbReference>
<evidence type="ECO:0000313" key="3">
    <source>
        <dbReference type="Proteomes" id="UP001156670"/>
    </source>
</evidence>
<protein>
    <submittedName>
        <fullName evidence="2">TIGR03032 family protein</fullName>
    </submittedName>
</protein>
<feature type="domain" description="Conserved hypothetical protein CHP03032" evidence="1">
    <location>
        <begin position="60"/>
        <end position="379"/>
    </location>
</feature>